<protein>
    <submittedName>
        <fullName evidence="1">Uncharacterized protein</fullName>
    </submittedName>
</protein>
<reference evidence="1 2" key="1">
    <citation type="submission" date="2019-12" db="EMBL/GenBank/DDBJ databases">
        <title>Genomic-based taxomic classification of the family Erythrobacteraceae.</title>
        <authorList>
            <person name="Xu L."/>
        </authorList>
    </citation>
    <scope>NUCLEOTIDE SEQUENCE [LARGE SCALE GENOMIC DNA]</scope>
    <source>
        <strain evidence="1 2">KCTC 42006</strain>
    </source>
</reference>
<evidence type="ECO:0000313" key="1">
    <source>
        <dbReference type="EMBL" id="MXO83082.1"/>
    </source>
</evidence>
<organism evidence="1 2">
    <name type="scientific">Pontixanthobacter aestiaquae</name>
    <dbReference type="NCBI Taxonomy" id="1509367"/>
    <lineage>
        <taxon>Bacteria</taxon>
        <taxon>Pseudomonadati</taxon>
        <taxon>Pseudomonadota</taxon>
        <taxon>Alphaproteobacteria</taxon>
        <taxon>Sphingomonadales</taxon>
        <taxon>Erythrobacteraceae</taxon>
        <taxon>Pontixanthobacter</taxon>
    </lineage>
</organism>
<evidence type="ECO:0000313" key="2">
    <source>
        <dbReference type="Proteomes" id="UP000460290"/>
    </source>
</evidence>
<dbReference type="RefSeq" id="WP_160613466.1">
    <property type="nucleotide sequence ID" value="NZ_JAUFQM010000001.1"/>
</dbReference>
<dbReference type="EMBL" id="WTYZ01000001">
    <property type="protein sequence ID" value="MXO83082.1"/>
    <property type="molecule type" value="Genomic_DNA"/>
</dbReference>
<name>A0A844Z6X4_9SPHN</name>
<keyword evidence="2" id="KW-1185">Reference proteome</keyword>
<comment type="caution">
    <text evidence="1">The sequence shown here is derived from an EMBL/GenBank/DDBJ whole genome shotgun (WGS) entry which is preliminary data.</text>
</comment>
<dbReference type="Proteomes" id="UP000460290">
    <property type="component" value="Unassembled WGS sequence"/>
</dbReference>
<dbReference type="AlphaFoldDB" id="A0A844Z6X4"/>
<proteinExistence type="predicted"/>
<gene>
    <name evidence="1" type="ORF">GRI35_06845</name>
</gene>
<accession>A0A844Z6X4</accession>
<dbReference type="OrthoDB" id="7506787at2"/>
<sequence length="133" mass="15224">MAQDEFQQVCDQFSSVVDDEQFERFRWDRDEAPKLARLVELVKESFEGRRDFELAEEGATSDFKQYVIKVHSKRTVAVSVKLQDGKAVLGCDTVDRSAYTLASKEPVTTDYDNVDEQWIADALKTLISRVRAP</sequence>